<reference evidence="2 3" key="1">
    <citation type="submission" date="2019-11" db="EMBL/GenBank/DDBJ databases">
        <title>Metabolism of dissolved organic matter in forest soils.</title>
        <authorList>
            <person name="Cyle K.T."/>
            <person name="Wilhelm R.C."/>
            <person name="Martinez C.E."/>
        </authorList>
    </citation>
    <scope>NUCLEOTIDE SEQUENCE [LARGE SCALE GENOMIC DNA]</scope>
    <source>
        <strain evidence="2 3">5N</strain>
    </source>
</reference>
<proteinExistence type="predicted"/>
<dbReference type="Proteomes" id="UP000655523">
    <property type="component" value="Unassembled WGS sequence"/>
</dbReference>
<comment type="caution">
    <text evidence="2">The sequence shown here is derived from an EMBL/GenBank/DDBJ whole genome shotgun (WGS) entry which is preliminary data.</text>
</comment>
<evidence type="ECO:0000256" key="1">
    <source>
        <dbReference type="SAM" id="SignalP"/>
    </source>
</evidence>
<evidence type="ECO:0000313" key="2">
    <source>
        <dbReference type="EMBL" id="NPT61016.1"/>
    </source>
</evidence>
<dbReference type="Pfam" id="PF11170">
    <property type="entry name" value="DUF2957"/>
    <property type="match status" value="1"/>
</dbReference>
<accession>A0A972NW86</accession>
<sequence length="470" mass="46813">MSHAIIRGLAMAIATAPFLIACGGGKADNPGTISAPQCSGSSCGVQGPPATGAGAAALCPATADIVKTTYLGGAGSGEIVQVNIDATAMTYTLKWLESPIPLRTGQVTPTRKGTQITGAVIHPPTGALPTAEQIRCAFILGAGTGTGVGDGQPYTTPDFVNNPNPPMILVGQGVAGGGIPGATVQFSGLNLGLLGSNVGAVPNRHFDFYPFLGFASTTTDITKLPGTYNGLLYHLTPSGNYATVATNTVETFDASGTCTSSNTANPNYSPNAGGCLTTGDPLTLNSNGYFDSQKAPQIVAQFKLPVLGASGKSGVAHMILGQVNGATVPLVVRTGFVDTSNLLAAKVDDESGIAMLAAATPLASGGFDGGYVGADSNFKYTATLIQGAVGTFINPSTSSAESGFGLGYGLPSPGLVGVQDTNGKTGFAIASGGLYAIAIQGTENGGITSTSANSDTPSAPYFGIGAQISK</sequence>
<feature type="signal peptide" evidence="1">
    <location>
        <begin position="1"/>
        <end position="21"/>
    </location>
</feature>
<protein>
    <submittedName>
        <fullName evidence="2">DUF2957 domain-containing protein</fullName>
    </submittedName>
</protein>
<keyword evidence="1" id="KW-0732">Signal</keyword>
<name>A0A972NW86_9BURK</name>
<dbReference type="EMBL" id="WOEZ01000245">
    <property type="protein sequence ID" value="NPT61016.1"/>
    <property type="molecule type" value="Genomic_DNA"/>
</dbReference>
<organism evidence="2 3">
    <name type="scientific">Paraburkholderia elongata</name>
    <dbReference type="NCBI Taxonomy" id="2675747"/>
    <lineage>
        <taxon>Bacteria</taxon>
        <taxon>Pseudomonadati</taxon>
        <taxon>Pseudomonadota</taxon>
        <taxon>Betaproteobacteria</taxon>
        <taxon>Burkholderiales</taxon>
        <taxon>Burkholderiaceae</taxon>
        <taxon>Paraburkholderia</taxon>
    </lineage>
</organism>
<feature type="chain" id="PRO_5036730455" evidence="1">
    <location>
        <begin position="22"/>
        <end position="470"/>
    </location>
</feature>
<dbReference type="InterPro" id="IPR021340">
    <property type="entry name" value="DUF2957"/>
</dbReference>
<gene>
    <name evidence="2" type="ORF">GNZ13_42360</name>
</gene>
<dbReference type="AlphaFoldDB" id="A0A972NW86"/>
<dbReference type="RefSeq" id="WP_172176280.1">
    <property type="nucleotide sequence ID" value="NZ_WOEZ01000245.1"/>
</dbReference>
<dbReference type="PROSITE" id="PS51257">
    <property type="entry name" value="PROKAR_LIPOPROTEIN"/>
    <property type="match status" value="1"/>
</dbReference>
<keyword evidence="3" id="KW-1185">Reference proteome</keyword>
<evidence type="ECO:0000313" key="3">
    <source>
        <dbReference type="Proteomes" id="UP000655523"/>
    </source>
</evidence>